<keyword evidence="1" id="KW-0472">Membrane</keyword>
<proteinExistence type="predicted"/>
<protein>
    <submittedName>
        <fullName evidence="2">Uncharacterized protein</fullName>
    </submittedName>
</protein>
<feature type="transmembrane region" description="Helical" evidence="1">
    <location>
        <begin position="12"/>
        <end position="32"/>
    </location>
</feature>
<reference evidence="2" key="1">
    <citation type="submission" date="2021-05" db="EMBL/GenBank/DDBJ databases">
        <authorList>
            <person name="Alioto T."/>
            <person name="Alioto T."/>
            <person name="Gomez Garrido J."/>
        </authorList>
    </citation>
    <scope>NUCLEOTIDE SEQUENCE</scope>
</reference>
<keyword evidence="1" id="KW-1133">Transmembrane helix</keyword>
<evidence type="ECO:0000313" key="2">
    <source>
        <dbReference type="EMBL" id="CAG6691956.1"/>
    </source>
</evidence>
<evidence type="ECO:0000256" key="1">
    <source>
        <dbReference type="SAM" id="Phobius"/>
    </source>
</evidence>
<keyword evidence="1" id="KW-0812">Transmembrane</keyword>
<dbReference type="EMBL" id="HBUF01305385">
    <property type="protein sequence ID" value="CAG6691956.1"/>
    <property type="molecule type" value="Transcribed_RNA"/>
</dbReference>
<sequence length="111" mass="13520">MLDTSVANLPYSISSVEFQIWFLYYYYFYFFLRHQEHLYDKFINRYYFCIFLATMEEKKKLKKERFRKIIQEAFLSVIKYSILGLLSTMDRYVSLPLHTVVLPVVQVVCNL</sequence>
<organism evidence="2">
    <name type="scientific">Cacopsylla melanoneura</name>
    <dbReference type="NCBI Taxonomy" id="428564"/>
    <lineage>
        <taxon>Eukaryota</taxon>
        <taxon>Metazoa</taxon>
        <taxon>Ecdysozoa</taxon>
        <taxon>Arthropoda</taxon>
        <taxon>Hexapoda</taxon>
        <taxon>Insecta</taxon>
        <taxon>Pterygota</taxon>
        <taxon>Neoptera</taxon>
        <taxon>Paraneoptera</taxon>
        <taxon>Hemiptera</taxon>
        <taxon>Sternorrhyncha</taxon>
        <taxon>Psylloidea</taxon>
        <taxon>Psyllidae</taxon>
        <taxon>Psyllinae</taxon>
        <taxon>Cacopsylla</taxon>
    </lineage>
</organism>
<name>A0A8D8TND4_9HEMI</name>
<dbReference type="AlphaFoldDB" id="A0A8D8TND4"/>
<accession>A0A8D8TND4</accession>